<proteinExistence type="predicted"/>
<feature type="non-terminal residue" evidence="1">
    <location>
        <position position="48"/>
    </location>
</feature>
<gene>
    <name evidence="1" type="ORF">DET57_1351</name>
</gene>
<sequence length="48" mass="5347">MKTTLLNTVLLTAMMSIDWPLESPDTSCHLLRDSLNTGFQTGCWSSDD</sequence>
<comment type="caution">
    <text evidence="1">The sequence shown here is derived from an EMBL/GenBank/DDBJ whole genome shotgun (WGS) entry which is preliminary data.</text>
</comment>
<dbReference type="Proteomes" id="UP000247485">
    <property type="component" value="Unassembled WGS sequence"/>
</dbReference>
<organism evidence="1 2">
    <name type="scientific">Klebsiella oxytoca</name>
    <dbReference type="NCBI Taxonomy" id="571"/>
    <lineage>
        <taxon>Bacteria</taxon>
        <taxon>Pseudomonadati</taxon>
        <taxon>Pseudomonadota</taxon>
        <taxon>Gammaproteobacteria</taxon>
        <taxon>Enterobacterales</taxon>
        <taxon>Enterobacteriaceae</taxon>
        <taxon>Klebsiella/Raoultella group</taxon>
        <taxon>Klebsiella</taxon>
    </lineage>
</organism>
<dbReference type="AlphaFoldDB" id="A0A318F916"/>
<evidence type="ECO:0000313" key="1">
    <source>
        <dbReference type="EMBL" id="PXW34586.1"/>
    </source>
</evidence>
<accession>A0A318F916</accession>
<dbReference type="EMBL" id="QJJG01000035">
    <property type="protein sequence ID" value="PXW34586.1"/>
    <property type="molecule type" value="Genomic_DNA"/>
</dbReference>
<name>A0A318F916_KLEOX</name>
<evidence type="ECO:0000313" key="2">
    <source>
        <dbReference type="Proteomes" id="UP000247485"/>
    </source>
</evidence>
<protein>
    <submittedName>
        <fullName evidence="1">Uncharacterized protein</fullName>
    </submittedName>
</protein>
<reference evidence="1 2" key="1">
    <citation type="submission" date="2018-05" db="EMBL/GenBank/DDBJ databases">
        <title>Freshwater and sediment microbial communities from various areas in North America, analyzing microbe dynamics in response to fracking.</title>
        <authorList>
            <person name="Lamendella R."/>
        </authorList>
    </citation>
    <scope>NUCLEOTIDE SEQUENCE [LARGE SCALE GENOMIC DNA]</scope>
    <source>
        <strain evidence="1 2">67</strain>
    </source>
</reference>